<dbReference type="Proteomes" id="UP000518752">
    <property type="component" value="Unassembled WGS sequence"/>
</dbReference>
<evidence type="ECO:0000256" key="1">
    <source>
        <dbReference type="ARBA" id="ARBA00001974"/>
    </source>
</evidence>
<gene>
    <name evidence="7" type="ORF">D9757_007843</name>
</gene>
<keyword evidence="2" id="KW-0285">Flavoprotein</keyword>
<evidence type="ECO:0000313" key="8">
    <source>
        <dbReference type="Proteomes" id="UP000518752"/>
    </source>
</evidence>
<dbReference type="GO" id="GO:0016709">
    <property type="term" value="F:oxidoreductase activity, acting on paired donors, with incorporation or reduction of molecular oxygen, NAD(P)H as one donor, and incorporation of one atom of oxygen"/>
    <property type="evidence" value="ECO:0007669"/>
    <property type="project" value="UniProtKB-ARBA"/>
</dbReference>
<keyword evidence="3" id="KW-0274">FAD</keyword>
<dbReference type="Gene3D" id="3.30.70.2450">
    <property type="match status" value="1"/>
</dbReference>
<dbReference type="PANTHER" id="PTHR43004">
    <property type="entry name" value="TRK SYSTEM POTASSIUM UPTAKE PROTEIN"/>
    <property type="match status" value="1"/>
</dbReference>
<feature type="compositionally biased region" description="Polar residues" evidence="5">
    <location>
        <begin position="98"/>
        <end position="113"/>
    </location>
</feature>
<evidence type="ECO:0000259" key="6">
    <source>
        <dbReference type="Pfam" id="PF01494"/>
    </source>
</evidence>
<dbReference type="InterPro" id="IPR002938">
    <property type="entry name" value="FAD-bd"/>
</dbReference>
<dbReference type="PANTHER" id="PTHR43004:SF19">
    <property type="entry name" value="BINDING MONOOXYGENASE, PUTATIVE (JCVI)-RELATED"/>
    <property type="match status" value="1"/>
</dbReference>
<keyword evidence="4" id="KW-0560">Oxidoreductase</keyword>
<evidence type="ECO:0000313" key="7">
    <source>
        <dbReference type="EMBL" id="KAF5381232.1"/>
    </source>
</evidence>
<dbReference type="InterPro" id="IPR036188">
    <property type="entry name" value="FAD/NAD-bd_sf"/>
</dbReference>
<evidence type="ECO:0000256" key="4">
    <source>
        <dbReference type="ARBA" id="ARBA00023002"/>
    </source>
</evidence>
<keyword evidence="8" id="KW-1185">Reference proteome</keyword>
<feature type="domain" description="FAD-binding" evidence="6">
    <location>
        <begin position="349"/>
        <end position="711"/>
    </location>
</feature>
<accession>A0A8H5M590</accession>
<dbReference type="PRINTS" id="PR00420">
    <property type="entry name" value="RNGMNOXGNASE"/>
</dbReference>
<organism evidence="7 8">
    <name type="scientific">Collybiopsis confluens</name>
    <dbReference type="NCBI Taxonomy" id="2823264"/>
    <lineage>
        <taxon>Eukaryota</taxon>
        <taxon>Fungi</taxon>
        <taxon>Dikarya</taxon>
        <taxon>Basidiomycota</taxon>
        <taxon>Agaricomycotina</taxon>
        <taxon>Agaricomycetes</taxon>
        <taxon>Agaricomycetidae</taxon>
        <taxon>Agaricales</taxon>
        <taxon>Marasmiineae</taxon>
        <taxon>Omphalotaceae</taxon>
        <taxon>Collybiopsis</taxon>
    </lineage>
</organism>
<comment type="caution">
    <text evidence="7">The sequence shown here is derived from an EMBL/GenBank/DDBJ whole genome shotgun (WGS) entry which is preliminary data.</text>
</comment>
<name>A0A8H5M590_9AGAR</name>
<dbReference type="SUPFAM" id="SSF51905">
    <property type="entry name" value="FAD/NAD(P)-binding domain"/>
    <property type="match status" value="1"/>
</dbReference>
<evidence type="ECO:0000256" key="5">
    <source>
        <dbReference type="SAM" id="MobiDB-lite"/>
    </source>
</evidence>
<evidence type="ECO:0000256" key="2">
    <source>
        <dbReference type="ARBA" id="ARBA00022630"/>
    </source>
</evidence>
<dbReference type="Gene3D" id="3.50.50.60">
    <property type="entry name" value="FAD/NAD(P)-binding domain"/>
    <property type="match status" value="1"/>
</dbReference>
<sequence>MSYGDSRYSAPPPYQKKRPVAQPEQPRAGDRRLFENASGFTIHGGEFNAVGGSVYHTANDMRYGTNYNGRSTHNQTEYGKGGTFNGQEFNFGDRAFNGPTNNYSGTTSYQSGSAHMDQRGAQEIQNGVPMRENLGYEKSAQYRRSSPVEGQQKNQRFRDEDASGKQEERVPPRNWDSDARDPADNRGRNRQQDAEARQYQQNSPAPGMAAGGRNSPPQTSREITAWREKAKSAFISCIESEPRSSEPPSNQIKSKKHLIMAFKYYMVASESEASEARSDLNEAIAEYTKAHRDTGNLQLRKSLFRALGRYLDQECQAFLVGFLDVCEDWKAGVEDPGLPLSLDTMQTPPVLIVGAGPSGLVLALSLLQNGVHVRIIEKDSFYHLGQRGAGVMPRTLELYNFLGILPEIFEHSADALPMQNFEIPGGKVPLKKWRMVPVEEPTPAVPWPNVTIIGQDKAESILRDAIQSFGVQVELGTRLVSFVQNNDYVEATLSKLVNGQEIVETTQVKWLIGADGGRSTVRKQLALGFLGESRTVNRAERTIIADVHVTGLDMDSLHLFGGDESGICTLPIWFVHRVLIWPTERKDSNIMTVYARGPDADYEAMAKDYSAFKSYVEAKLGRPDIVLGKSTWLTDFSPNIRMVDKFQVDRVFLTGDAAHVHSLTGGQGLNTSIQDSFNLGWKLALVHKGLSPRSLLQSYTQERLPVVVKMLNITTTLLEKYHTTTTDHSGWKRGGSLGQLGVNYRWSEVVVDGRVKAVGVNAENEKNAYGISNAESISGTEEVENMIQNILRAGDRAPDAPELELVDNSMDLHTKTSLFKLYGTSWHTVLIFSPFPEVKVQGVLGKYSSELFHVFRVVLPSKGDNGSDGTGHYAKALVDTQGYVHKHFGVGAARINDDQSNAAVVVVRPDGMIGAITLNEDDLKKYCNLVFEYSVVKS</sequence>
<feature type="region of interest" description="Disordered" evidence="5">
    <location>
        <begin position="139"/>
        <end position="220"/>
    </location>
</feature>
<feature type="compositionally biased region" description="Polar residues" evidence="5">
    <location>
        <begin position="66"/>
        <end position="77"/>
    </location>
</feature>
<reference evidence="7 8" key="1">
    <citation type="journal article" date="2020" name="ISME J.">
        <title>Uncovering the hidden diversity of litter-decomposition mechanisms in mushroom-forming fungi.</title>
        <authorList>
            <person name="Floudas D."/>
            <person name="Bentzer J."/>
            <person name="Ahren D."/>
            <person name="Johansson T."/>
            <person name="Persson P."/>
            <person name="Tunlid A."/>
        </authorList>
    </citation>
    <scope>NUCLEOTIDE SEQUENCE [LARGE SCALE GENOMIC DNA]</scope>
    <source>
        <strain evidence="7 8">CBS 406.79</strain>
    </source>
</reference>
<feature type="compositionally biased region" description="Polar residues" evidence="5">
    <location>
        <begin position="142"/>
        <end position="154"/>
    </location>
</feature>
<proteinExistence type="predicted"/>
<dbReference type="InterPro" id="IPR050641">
    <property type="entry name" value="RIFMO-like"/>
</dbReference>
<feature type="compositionally biased region" description="Basic and acidic residues" evidence="5">
    <location>
        <begin position="156"/>
        <end position="196"/>
    </location>
</feature>
<feature type="region of interest" description="Disordered" evidence="5">
    <location>
        <begin position="66"/>
        <end position="119"/>
    </location>
</feature>
<protein>
    <recommendedName>
        <fullName evidence="6">FAD-binding domain-containing protein</fullName>
    </recommendedName>
</protein>
<comment type="cofactor">
    <cofactor evidence="1">
        <name>FAD</name>
        <dbReference type="ChEBI" id="CHEBI:57692"/>
    </cofactor>
</comment>
<dbReference type="GO" id="GO:0071949">
    <property type="term" value="F:FAD binding"/>
    <property type="evidence" value="ECO:0007669"/>
    <property type="project" value="InterPro"/>
</dbReference>
<dbReference type="OrthoDB" id="2690153at2759"/>
<feature type="region of interest" description="Disordered" evidence="5">
    <location>
        <begin position="1"/>
        <end position="30"/>
    </location>
</feature>
<dbReference type="AlphaFoldDB" id="A0A8H5M590"/>
<evidence type="ECO:0000256" key="3">
    <source>
        <dbReference type="ARBA" id="ARBA00022827"/>
    </source>
</evidence>
<dbReference type="Pfam" id="PF01494">
    <property type="entry name" value="FAD_binding_3"/>
    <property type="match status" value="1"/>
</dbReference>
<dbReference type="EMBL" id="JAACJN010000059">
    <property type="protein sequence ID" value="KAF5381232.1"/>
    <property type="molecule type" value="Genomic_DNA"/>
</dbReference>